<comment type="subcellular location">
    <subcellularLocation>
        <location evidence="1 10">Cytoplasm</location>
    </subcellularLocation>
</comment>
<feature type="domain" description="DNA polymerase III beta sliding clamp N-terminal" evidence="11">
    <location>
        <begin position="5"/>
        <end position="122"/>
    </location>
</feature>
<dbReference type="InterPro" id="IPR022634">
    <property type="entry name" value="DNA_polIII_beta_N"/>
</dbReference>
<keyword evidence="8 10" id="KW-0239">DNA-directed DNA polymerase</keyword>
<dbReference type="GO" id="GO:0003887">
    <property type="term" value="F:DNA-directed DNA polymerase activity"/>
    <property type="evidence" value="ECO:0007669"/>
    <property type="project" value="UniProtKB-UniRule"/>
</dbReference>
<dbReference type="InterPro" id="IPR001001">
    <property type="entry name" value="DNA_polIII_beta"/>
</dbReference>
<evidence type="ECO:0000313" key="14">
    <source>
        <dbReference type="EMBL" id="CDQ10435.1"/>
    </source>
</evidence>
<keyword evidence="9" id="KW-0238">DNA-binding</keyword>
<dbReference type="InterPro" id="IPR046938">
    <property type="entry name" value="DNA_clamp_sf"/>
</dbReference>
<evidence type="ECO:0000259" key="12">
    <source>
        <dbReference type="Pfam" id="PF02767"/>
    </source>
</evidence>
<dbReference type="GO" id="GO:0006271">
    <property type="term" value="P:DNA strand elongation involved in DNA replication"/>
    <property type="evidence" value="ECO:0007669"/>
    <property type="project" value="TreeGrafter"/>
</dbReference>
<dbReference type="Gene3D" id="3.10.150.10">
    <property type="entry name" value="DNA Polymerase III, subunit A, domain 2"/>
    <property type="match status" value="1"/>
</dbReference>
<evidence type="ECO:0000256" key="7">
    <source>
        <dbReference type="ARBA" id="ARBA00022705"/>
    </source>
</evidence>
<reference evidence="14" key="1">
    <citation type="submission" date="2014-03" db="EMBL/GenBank/DDBJ databases">
        <authorList>
            <person name="Genoscope - CEA"/>
        </authorList>
    </citation>
    <scope>NUCLEOTIDE SEQUENCE [LARGE SCALE GENOMIC DNA]</scope>
    <source>
        <strain evidence="14">CF27</strain>
    </source>
</reference>
<evidence type="ECO:0000313" key="15">
    <source>
        <dbReference type="EMBL" id="SMH64461.1"/>
    </source>
</evidence>
<dbReference type="GO" id="GO:0008408">
    <property type="term" value="F:3'-5' exonuclease activity"/>
    <property type="evidence" value="ECO:0007669"/>
    <property type="project" value="InterPro"/>
</dbReference>
<name>A0A060UPT5_9PROT</name>
<feature type="domain" description="DNA polymerase III beta sliding clamp central" evidence="12">
    <location>
        <begin position="136"/>
        <end position="248"/>
    </location>
</feature>
<feature type="domain" description="DNA polymerase III beta sliding clamp C-terminal" evidence="13">
    <location>
        <begin position="251"/>
        <end position="368"/>
    </location>
</feature>
<accession>A0A060UPT5</accession>
<evidence type="ECO:0000256" key="6">
    <source>
        <dbReference type="ARBA" id="ARBA00022695"/>
    </source>
</evidence>
<evidence type="ECO:0000256" key="8">
    <source>
        <dbReference type="ARBA" id="ARBA00022932"/>
    </source>
</evidence>
<dbReference type="Pfam" id="PF02767">
    <property type="entry name" value="DNA_pol3_beta_2"/>
    <property type="match status" value="1"/>
</dbReference>
<dbReference type="Pfam" id="PF00712">
    <property type="entry name" value="DNA_pol3_beta"/>
    <property type="match status" value="1"/>
</dbReference>
<gene>
    <name evidence="15" type="ORF">AFERRI_10494</name>
    <name evidence="14" type="ORF">AFERRI_400216</name>
</gene>
<evidence type="ECO:0000256" key="10">
    <source>
        <dbReference type="PIRNR" id="PIRNR000804"/>
    </source>
</evidence>
<evidence type="ECO:0000256" key="9">
    <source>
        <dbReference type="ARBA" id="ARBA00023125"/>
    </source>
</evidence>
<dbReference type="EMBL" id="LT841305">
    <property type="protein sequence ID" value="SMH64461.1"/>
    <property type="molecule type" value="Genomic_DNA"/>
</dbReference>
<keyword evidence="5 10" id="KW-0808">Transferase</keyword>
<dbReference type="InterPro" id="IPR022637">
    <property type="entry name" value="DNA_polIII_beta_cen"/>
</dbReference>
<dbReference type="PIRSF" id="PIRSF000804">
    <property type="entry name" value="DNA_pol_III_b"/>
    <property type="match status" value="1"/>
</dbReference>
<evidence type="ECO:0000256" key="5">
    <source>
        <dbReference type="ARBA" id="ARBA00022679"/>
    </source>
</evidence>
<proteinExistence type="inferred from homology"/>
<dbReference type="InterPro" id="IPR022635">
    <property type="entry name" value="DNA_polIII_beta_C"/>
</dbReference>
<evidence type="ECO:0000313" key="16">
    <source>
        <dbReference type="Proteomes" id="UP000193925"/>
    </source>
</evidence>
<comment type="subunit">
    <text evidence="10">Forms a ring-shaped head-to-tail homodimer around DNA.</text>
</comment>
<keyword evidence="16" id="KW-1185">Reference proteome</keyword>
<protein>
    <recommendedName>
        <fullName evidence="3 10">Beta sliding clamp</fullName>
    </recommendedName>
</protein>
<evidence type="ECO:0000259" key="11">
    <source>
        <dbReference type="Pfam" id="PF00712"/>
    </source>
</evidence>
<reference evidence="14" key="2">
    <citation type="submission" date="2014-07" db="EMBL/GenBank/DDBJ databases">
        <title>Initial genome analysis of the psychrotolerant acidophile Acidithiobacillus ferrivorans CF27: insights into iron and sulfur oxidation pathways and into biofilm formation.</title>
        <authorList>
            <person name="Talla E."/>
            <person name="Hedrich S."/>
            <person name="Mangenot S."/>
            <person name="Ji B."/>
            <person name="Johnson D.B."/>
            <person name="Barbe V."/>
            <person name="Bonnefoy V."/>
        </authorList>
    </citation>
    <scope>NUCLEOTIDE SEQUENCE [LARGE SCALE GENOMIC DNA]</scope>
    <source>
        <strain evidence="14">CF27</strain>
    </source>
</reference>
<dbReference type="GO" id="GO:0003677">
    <property type="term" value="F:DNA binding"/>
    <property type="evidence" value="ECO:0007669"/>
    <property type="project" value="UniProtKB-UniRule"/>
</dbReference>
<comment type="function">
    <text evidence="10">Confers DNA tethering and processivity to DNA polymerases and other proteins. Acts as a clamp, forming a ring around DNA (a reaction catalyzed by the clamp-loading complex) which diffuses in an ATP-independent manner freely and bidirectionally along dsDNA. Initially characterized for its ability to contact the catalytic subunit of DNA polymerase III (Pol III), a complex, multichain enzyme responsible for most of the replicative synthesis in bacteria; Pol III exhibits 3'-5' exonuclease proofreading activity. The beta chain is required for initiation of replication as well as for processivity of DNA replication.</text>
</comment>
<dbReference type="GO" id="GO:0005737">
    <property type="term" value="C:cytoplasm"/>
    <property type="evidence" value="ECO:0007669"/>
    <property type="project" value="UniProtKB-SubCell"/>
</dbReference>
<dbReference type="CDD" id="cd00140">
    <property type="entry name" value="beta_clamp"/>
    <property type="match status" value="1"/>
</dbReference>
<dbReference type="RefSeq" id="WP_051984797.1">
    <property type="nucleotide sequence ID" value="NZ_CCCS020000035.1"/>
</dbReference>
<dbReference type="Pfam" id="PF02768">
    <property type="entry name" value="DNA_pol3_beta_3"/>
    <property type="match status" value="1"/>
</dbReference>
<comment type="similarity">
    <text evidence="2 10">Belongs to the beta sliding clamp family.</text>
</comment>
<organism evidence="14">
    <name type="scientific">Acidithiobacillus ferrivorans</name>
    <dbReference type="NCBI Taxonomy" id="160808"/>
    <lineage>
        <taxon>Bacteria</taxon>
        <taxon>Pseudomonadati</taxon>
        <taxon>Pseudomonadota</taxon>
        <taxon>Acidithiobacillia</taxon>
        <taxon>Acidithiobacillales</taxon>
        <taxon>Acidithiobacillaceae</taxon>
        <taxon>Acidithiobacillus</taxon>
    </lineage>
</organism>
<dbReference type="Proteomes" id="UP000193925">
    <property type="component" value="Chromosome AFERRI"/>
</dbReference>
<dbReference type="EMBL" id="CCCS020000035">
    <property type="protein sequence ID" value="CDQ10435.1"/>
    <property type="molecule type" value="Genomic_DNA"/>
</dbReference>
<dbReference type="SMART" id="SM00480">
    <property type="entry name" value="POL3Bc"/>
    <property type="match status" value="1"/>
</dbReference>
<dbReference type="Gene3D" id="3.70.10.10">
    <property type="match status" value="1"/>
</dbReference>
<reference evidence="15 16" key="3">
    <citation type="submission" date="2017-03" db="EMBL/GenBank/DDBJ databases">
        <authorList>
            <person name="Regsiter A."/>
            <person name="William W."/>
        </authorList>
    </citation>
    <scope>NUCLEOTIDE SEQUENCE [LARGE SCALE GENOMIC DNA]</scope>
    <source>
        <strain evidence="15">PRJEB5721</strain>
    </source>
</reference>
<dbReference type="AlphaFoldDB" id="A0A060UPT5"/>
<keyword evidence="4 10" id="KW-0963">Cytoplasm</keyword>
<keyword evidence="7 10" id="KW-0235">DNA replication</keyword>
<evidence type="ECO:0000256" key="4">
    <source>
        <dbReference type="ARBA" id="ARBA00022490"/>
    </source>
</evidence>
<dbReference type="NCBIfam" id="TIGR00663">
    <property type="entry name" value="dnan"/>
    <property type="match status" value="1"/>
</dbReference>
<dbReference type="PANTHER" id="PTHR30478">
    <property type="entry name" value="DNA POLYMERASE III SUBUNIT BETA"/>
    <property type="match status" value="1"/>
</dbReference>
<evidence type="ECO:0000256" key="3">
    <source>
        <dbReference type="ARBA" id="ARBA00021035"/>
    </source>
</evidence>
<evidence type="ECO:0000256" key="1">
    <source>
        <dbReference type="ARBA" id="ARBA00004496"/>
    </source>
</evidence>
<dbReference type="GO" id="GO:0009360">
    <property type="term" value="C:DNA polymerase III complex"/>
    <property type="evidence" value="ECO:0007669"/>
    <property type="project" value="InterPro"/>
</dbReference>
<dbReference type="SUPFAM" id="SSF55979">
    <property type="entry name" value="DNA clamp"/>
    <property type="match status" value="3"/>
</dbReference>
<evidence type="ECO:0000256" key="2">
    <source>
        <dbReference type="ARBA" id="ARBA00010752"/>
    </source>
</evidence>
<evidence type="ECO:0000259" key="13">
    <source>
        <dbReference type="Pfam" id="PF02768"/>
    </source>
</evidence>
<sequence>MPTDIRFSREDLLPALAATAGLAGRKNVLPGTSNILFGAERGVLRLTGSDMETEVSVDTSIPADAGFAPITLPAKKLLDILRNLPERSEVVLKMGGDGKCALRSGGSKFTLATLPAETFPLMSLDEIRPMGSCDASAFREALLTVEHAAPSGDARMFLNGVYFELTGDVMRLVATDSHRLAASELPFAPEEYSSECVGILPKKSVGEITRALSGATGSARISWADRAFVLESGKLQFATRLIDARYPEYQRVIPVASPYRLSFDREELALALRQAEVMADGKEHIVRLDMADESVMLKVTGEVNDMAEVEVPCVYNGPRMVIALNIHYLLDAVAVMGGERLDMGIRDFGNGVLITGLGNFPLAVVMPVRS</sequence>
<dbReference type="PANTHER" id="PTHR30478:SF0">
    <property type="entry name" value="BETA SLIDING CLAMP"/>
    <property type="match status" value="1"/>
</dbReference>
<keyword evidence="6 10" id="KW-0548">Nucleotidyltransferase</keyword>